<dbReference type="GO" id="GO:0004719">
    <property type="term" value="F:protein-L-isoaspartate (D-aspartate) O-methyltransferase activity"/>
    <property type="evidence" value="ECO:0007669"/>
    <property type="project" value="InterPro"/>
</dbReference>
<dbReference type="Gene3D" id="3.40.50.150">
    <property type="entry name" value="Vaccinia Virus protein VP39"/>
    <property type="match status" value="1"/>
</dbReference>
<dbReference type="PANTHER" id="PTHR11579:SF18">
    <property type="entry name" value="PROTEIN-L-ISOASPARTATE O-METHYLTRANSFERASE"/>
    <property type="match status" value="1"/>
</dbReference>
<dbReference type="STRING" id="437022.CC99x_00548"/>
<keyword evidence="4" id="KW-0808">Transferase</keyword>
<protein>
    <recommendedName>
        <fullName evidence="2">Protein-L-isoaspartate O-methyltransferase</fullName>
    </recommendedName>
    <alternativeName>
        <fullName evidence="3">Protein L-isoaspartyl methyltransferase</fullName>
    </alternativeName>
</protein>
<accession>A0A0Q9YG73</accession>
<evidence type="ECO:0000256" key="3">
    <source>
        <dbReference type="ARBA" id="ARBA00030757"/>
    </source>
</evidence>
<comment type="caution">
    <text evidence="4">The sequence shown here is derived from an EMBL/GenBank/DDBJ whole genome shotgun (WGS) entry which is preliminary data.</text>
</comment>
<organism evidence="4">
    <name type="scientific">Candidatus Berkiella cookevillensis</name>
    <dbReference type="NCBI Taxonomy" id="437022"/>
    <lineage>
        <taxon>Bacteria</taxon>
        <taxon>Pseudomonadati</taxon>
        <taxon>Pseudomonadota</taxon>
        <taxon>Gammaproteobacteria</taxon>
        <taxon>Candidatus Berkiellales</taxon>
        <taxon>Candidatus Berkiellaceae</taxon>
        <taxon>Candidatus Berkiella</taxon>
    </lineage>
</organism>
<evidence type="ECO:0000313" key="5">
    <source>
        <dbReference type="EMBL" id="MCS5707533.1"/>
    </source>
</evidence>
<reference evidence="4" key="1">
    <citation type="submission" date="2015-09" db="EMBL/GenBank/DDBJ databases">
        <title>Draft Genome Sequences of Two Novel Amoeba-resistant Intranuclear Bacteria, Candidatus Berkiella cookevillensis and Candidatus Berkiella aquae.</title>
        <authorList>
            <person name="Mehari Y.T."/>
            <person name="Arivett B.A."/>
            <person name="Farone A.L."/>
            <person name="Gunderson J.H."/>
            <person name="Farone M.B."/>
        </authorList>
    </citation>
    <scope>NUCLEOTIDE SEQUENCE [LARGE SCALE GENOMIC DNA]</scope>
    <source>
        <strain evidence="4">CC99</strain>
    </source>
</reference>
<dbReference type="EMBL" id="LKHV01000002">
    <property type="protein sequence ID" value="KRG19536.1"/>
    <property type="molecule type" value="Genomic_DNA"/>
</dbReference>
<evidence type="ECO:0000256" key="2">
    <source>
        <dbReference type="ARBA" id="ARBA00013346"/>
    </source>
</evidence>
<dbReference type="PANTHER" id="PTHR11579">
    <property type="entry name" value="PROTEIN-L-ISOASPARTATE O-METHYLTRANSFERASE"/>
    <property type="match status" value="1"/>
</dbReference>
<dbReference type="OrthoDB" id="9810066at2"/>
<dbReference type="InterPro" id="IPR029063">
    <property type="entry name" value="SAM-dependent_MTases_sf"/>
</dbReference>
<dbReference type="EMBL" id="LKHV02000001">
    <property type="protein sequence ID" value="MCS5707533.1"/>
    <property type="molecule type" value="Genomic_DNA"/>
</dbReference>
<dbReference type="SUPFAM" id="SSF53335">
    <property type="entry name" value="S-adenosyl-L-methionine-dependent methyltransferases"/>
    <property type="match status" value="1"/>
</dbReference>
<comment type="similarity">
    <text evidence="1">Belongs to the methyltransferase superfamily. L-isoaspartyl/D-aspartyl protein methyltransferase family.</text>
</comment>
<dbReference type="Proteomes" id="UP000051494">
    <property type="component" value="Unassembled WGS sequence"/>
</dbReference>
<dbReference type="PROSITE" id="PS01279">
    <property type="entry name" value="PCMT"/>
    <property type="match status" value="1"/>
</dbReference>
<dbReference type="GO" id="GO:0005737">
    <property type="term" value="C:cytoplasm"/>
    <property type="evidence" value="ECO:0007669"/>
    <property type="project" value="TreeGrafter"/>
</dbReference>
<evidence type="ECO:0000313" key="6">
    <source>
        <dbReference type="Proteomes" id="UP000051494"/>
    </source>
</evidence>
<gene>
    <name evidence="4" type="primary">pcm_1</name>
    <name evidence="5" type="ORF">CC99x_001300</name>
    <name evidence="4" type="ORF">CC99x_00548</name>
</gene>
<keyword evidence="6" id="KW-1185">Reference proteome</keyword>
<dbReference type="AlphaFoldDB" id="A0A0Q9YG73"/>
<reference evidence="5" key="3">
    <citation type="submission" date="2021-06" db="EMBL/GenBank/DDBJ databases">
        <title>Genomic Description and Analysis of Intracellular Bacteria, Candidatus Berkiella cookevillensis and Candidatus Berkiella aquae.</title>
        <authorList>
            <person name="Kidane D.T."/>
            <person name="Mehari Y.T."/>
            <person name="Rice F.C."/>
            <person name="Arivett B.A."/>
            <person name="Farone A.L."/>
            <person name="Berk S.G."/>
            <person name="Farone M.B."/>
        </authorList>
    </citation>
    <scope>NUCLEOTIDE SEQUENCE</scope>
    <source>
        <strain evidence="5">CC99</strain>
    </source>
</reference>
<reference evidence="5" key="2">
    <citation type="journal article" date="2016" name="Genome Announc.">
        <title>Draft Genome Sequences of Two Novel Amoeba-Resistant Intranuclear Bacteria, 'Candidatus Berkiella cookevillensis' and 'Candidatus Berkiella aquae'.</title>
        <authorList>
            <person name="Mehari Y.T."/>
            <person name="Arivett B.A."/>
            <person name="Farone A.L."/>
            <person name="Gunderson J.H."/>
            <person name="Farone M.B."/>
        </authorList>
    </citation>
    <scope>NUCLEOTIDE SEQUENCE</scope>
    <source>
        <strain evidence="5">CC99</strain>
    </source>
</reference>
<dbReference type="Pfam" id="PF01135">
    <property type="entry name" value="PCMT"/>
    <property type="match status" value="1"/>
</dbReference>
<dbReference type="InterPro" id="IPR000682">
    <property type="entry name" value="PCMT"/>
</dbReference>
<keyword evidence="4" id="KW-0489">Methyltransferase</keyword>
<dbReference type="RefSeq" id="WP_057623415.1">
    <property type="nucleotide sequence ID" value="NZ_LKHV02000001.1"/>
</dbReference>
<dbReference type="GO" id="GO:0032259">
    <property type="term" value="P:methylation"/>
    <property type="evidence" value="ECO:0007669"/>
    <property type="project" value="UniProtKB-KW"/>
</dbReference>
<proteinExistence type="inferred from homology"/>
<name>A0A0Q9YG73_9GAMM</name>
<sequence>MDFQQARHNMIEQQVRPWFVTNARVLNVMQEIARETFVPPQYANLAYCDTDIPLSEAQTMLAPKIVGRALQALNIQASDTVLEIGTGTGYITACLGRLAAQVISIEIFETLLTVAQRKLSGNREMEHVLLKQGNGLEGYEPQAPYDAIFITGALPLGVPDTLCQQLNEKGGRLFAFCGQAPAIQAVLIERNQNNFVTRSLFETAVPTLLHAAQPEKFVF</sequence>
<evidence type="ECO:0000313" key="4">
    <source>
        <dbReference type="EMBL" id="KRG19536.1"/>
    </source>
</evidence>
<dbReference type="CDD" id="cd02440">
    <property type="entry name" value="AdoMet_MTases"/>
    <property type="match status" value="1"/>
</dbReference>
<evidence type="ECO:0000256" key="1">
    <source>
        <dbReference type="ARBA" id="ARBA00005369"/>
    </source>
</evidence>